<feature type="transmembrane region" description="Helical" evidence="1">
    <location>
        <begin position="6"/>
        <end position="24"/>
    </location>
</feature>
<evidence type="ECO:0000313" key="3">
    <source>
        <dbReference type="Proteomes" id="UP001317963"/>
    </source>
</evidence>
<protein>
    <submittedName>
        <fullName evidence="2">DUF2909 domain-containing protein</fullName>
    </submittedName>
</protein>
<feature type="transmembrane region" description="Helical" evidence="1">
    <location>
        <begin position="44"/>
        <end position="64"/>
    </location>
</feature>
<keyword evidence="1" id="KW-1133">Transmembrane helix</keyword>
<proteinExistence type="predicted"/>
<name>A0ABY6Q3C7_9GAMM</name>
<reference evidence="2 3" key="1">
    <citation type="submission" date="2019-02" db="EMBL/GenBank/DDBJ databases">
        <title>Halieaceae_genomes.</title>
        <authorList>
            <person name="Li S.-H."/>
        </authorList>
    </citation>
    <scope>NUCLEOTIDE SEQUENCE [LARGE SCALE GENOMIC DNA]</scope>
    <source>
        <strain evidence="2 3">JH123</strain>
    </source>
</reference>
<dbReference type="EMBL" id="CP036501">
    <property type="protein sequence ID" value="UZP73744.1"/>
    <property type="molecule type" value="Genomic_DNA"/>
</dbReference>
<dbReference type="Pfam" id="PF11137">
    <property type="entry name" value="DUF2909"/>
    <property type="match status" value="1"/>
</dbReference>
<keyword evidence="1" id="KW-0812">Transmembrane</keyword>
<sequence length="79" mass="8632">MLKGLIVLLMIALVVTLGFGLYYLMIDRGDVKKTRLVNSLRVRVSIAGTLMALIVYGVATGQLGHQSPWDNRPSAESTE</sequence>
<dbReference type="RefSeq" id="WP_279242540.1">
    <property type="nucleotide sequence ID" value="NZ_CP036501.1"/>
</dbReference>
<evidence type="ECO:0000256" key="1">
    <source>
        <dbReference type="SAM" id="Phobius"/>
    </source>
</evidence>
<keyword evidence="3" id="KW-1185">Reference proteome</keyword>
<organism evidence="2 3">
    <name type="scientific">Candidatus Paraluminiphilus aquimaris</name>
    <dbReference type="NCBI Taxonomy" id="2518994"/>
    <lineage>
        <taxon>Bacteria</taxon>
        <taxon>Pseudomonadati</taxon>
        <taxon>Pseudomonadota</taxon>
        <taxon>Gammaproteobacteria</taxon>
        <taxon>Cellvibrionales</taxon>
        <taxon>Halieaceae</taxon>
        <taxon>Candidatus Paraluminiphilus</taxon>
    </lineage>
</organism>
<gene>
    <name evidence="2" type="ORF">E0F26_02865</name>
</gene>
<keyword evidence="1" id="KW-0472">Membrane</keyword>
<dbReference type="InterPro" id="IPR021313">
    <property type="entry name" value="DUF2909"/>
</dbReference>
<dbReference type="Proteomes" id="UP001317963">
    <property type="component" value="Chromosome"/>
</dbReference>
<evidence type="ECO:0000313" key="2">
    <source>
        <dbReference type="EMBL" id="UZP73744.1"/>
    </source>
</evidence>
<accession>A0ABY6Q3C7</accession>